<dbReference type="AlphaFoldDB" id="A0A4Y7SP76"/>
<dbReference type="SUPFAM" id="SSF51735">
    <property type="entry name" value="NAD(P)-binding Rossmann-fold domains"/>
    <property type="match status" value="1"/>
</dbReference>
<dbReference type="OrthoDB" id="10577927at2759"/>
<accession>A0A4Y7SP76</accession>
<sequence length="126" mass="13588">MRGSRSRNASPLRPGFGGAASFKVDTLSIADDMHPVIHAGRVAVVTGAASGIGKAAAIEFASCPTTSDKLGRWKPEEWSWVFFQSLIFKYRLKLKVAIADTNEEELKKVGVAKEPGWSPIIQSNGD</sequence>
<dbReference type="Proteomes" id="UP000298030">
    <property type="component" value="Unassembled WGS sequence"/>
</dbReference>
<dbReference type="Gene3D" id="3.40.50.720">
    <property type="entry name" value="NAD(P)-binding Rossmann-like Domain"/>
    <property type="match status" value="1"/>
</dbReference>
<name>A0A4Y7SP76_COPMI</name>
<comment type="caution">
    <text evidence="1">The sequence shown here is derived from an EMBL/GenBank/DDBJ whole genome shotgun (WGS) entry which is preliminary data.</text>
</comment>
<dbReference type="EMBL" id="QPFP01000075">
    <property type="protein sequence ID" value="TEB23687.1"/>
    <property type="molecule type" value="Genomic_DNA"/>
</dbReference>
<gene>
    <name evidence="1" type="ORF">FA13DRAFT_1778224</name>
</gene>
<proteinExistence type="predicted"/>
<organism evidence="1 2">
    <name type="scientific">Coprinellus micaceus</name>
    <name type="common">Glistening ink-cap mushroom</name>
    <name type="synonym">Coprinus micaceus</name>
    <dbReference type="NCBI Taxonomy" id="71717"/>
    <lineage>
        <taxon>Eukaryota</taxon>
        <taxon>Fungi</taxon>
        <taxon>Dikarya</taxon>
        <taxon>Basidiomycota</taxon>
        <taxon>Agaricomycotina</taxon>
        <taxon>Agaricomycetes</taxon>
        <taxon>Agaricomycetidae</taxon>
        <taxon>Agaricales</taxon>
        <taxon>Agaricineae</taxon>
        <taxon>Psathyrellaceae</taxon>
        <taxon>Coprinellus</taxon>
    </lineage>
</organism>
<reference evidence="1 2" key="1">
    <citation type="journal article" date="2019" name="Nat. Ecol. Evol.">
        <title>Megaphylogeny resolves global patterns of mushroom evolution.</title>
        <authorList>
            <person name="Varga T."/>
            <person name="Krizsan K."/>
            <person name="Foldi C."/>
            <person name="Dima B."/>
            <person name="Sanchez-Garcia M."/>
            <person name="Sanchez-Ramirez S."/>
            <person name="Szollosi G.J."/>
            <person name="Szarkandi J.G."/>
            <person name="Papp V."/>
            <person name="Albert L."/>
            <person name="Andreopoulos W."/>
            <person name="Angelini C."/>
            <person name="Antonin V."/>
            <person name="Barry K.W."/>
            <person name="Bougher N.L."/>
            <person name="Buchanan P."/>
            <person name="Buyck B."/>
            <person name="Bense V."/>
            <person name="Catcheside P."/>
            <person name="Chovatia M."/>
            <person name="Cooper J."/>
            <person name="Damon W."/>
            <person name="Desjardin D."/>
            <person name="Finy P."/>
            <person name="Geml J."/>
            <person name="Haridas S."/>
            <person name="Hughes K."/>
            <person name="Justo A."/>
            <person name="Karasinski D."/>
            <person name="Kautmanova I."/>
            <person name="Kiss B."/>
            <person name="Kocsube S."/>
            <person name="Kotiranta H."/>
            <person name="LaButti K.M."/>
            <person name="Lechner B.E."/>
            <person name="Liimatainen K."/>
            <person name="Lipzen A."/>
            <person name="Lukacs Z."/>
            <person name="Mihaltcheva S."/>
            <person name="Morgado L.N."/>
            <person name="Niskanen T."/>
            <person name="Noordeloos M.E."/>
            <person name="Ohm R.A."/>
            <person name="Ortiz-Santana B."/>
            <person name="Ovrebo C."/>
            <person name="Racz N."/>
            <person name="Riley R."/>
            <person name="Savchenko A."/>
            <person name="Shiryaev A."/>
            <person name="Soop K."/>
            <person name="Spirin V."/>
            <person name="Szebenyi C."/>
            <person name="Tomsovsky M."/>
            <person name="Tulloss R.E."/>
            <person name="Uehling J."/>
            <person name="Grigoriev I.V."/>
            <person name="Vagvolgyi C."/>
            <person name="Papp T."/>
            <person name="Martin F.M."/>
            <person name="Miettinen O."/>
            <person name="Hibbett D.S."/>
            <person name="Nagy L.G."/>
        </authorList>
    </citation>
    <scope>NUCLEOTIDE SEQUENCE [LARGE SCALE GENOMIC DNA]</scope>
    <source>
        <strain evidence="1 2">FP101781</strain>
    </source>
</reference>
<dbReference type="STRING" id="71717.A0A4Y7SP76"/>
<evidence type="ECO:0000313" key="1">
    <source>
        <dbReference type="EMBL" id="TEB23687.1"/>
    </source>
</evidence>
<evidence type="ECO:0000313" key="2">
    <source>
        <dbReference type="Proteomes" id="UP000298030"/>
    </source>
</evidence>
<evidence type="ECO:0008006" key="3">
    <source>
        <dbReference type="Google" id="ProtNLM"/>
    </source>
</evidence>
<keyword evidence="2" id="KW-1185">Reference proteome</keyword>
<dbReference type="InterPro" id="IPR036291">
    <property type="entry name" value="NAD(P)-bd_dom_sf"/>
</dbReference>
<protein>
    <recommendedName>
        <fullName evidence="3">NAD(P)-binding protein</fullName>
    </recommendedName>
</protein>